<evidence type="ECO:0000256" key="3">
    <source>
        <dbReference type="ARBA" id="ARBA00023004"/>
    </source>
</evidence>
<evidence type="ECO:0000256" key="1">
    <source>
        <dbReference type="ARBA" id="ARBA00010617"/>
    </source>
</evidence>
<dbReference type="GO" id="GO:0004497">
    <property type="term" value="F:monooxygenase activity"/>
    <property type="evidence" value="ECO:0007669"/>
    <property type="project" value="InterPro"/>
</dbReference>
<reference evidence="5" key="1">
    <citation type="submission" date="2021-01" db="EMBL/GenBank/DDBJ databases">
        <authorList>
            <person name="Lovell J.T."/>
            <person name="Bentley N."/>
            <person name="Bhattarai G."/>
            <person name="Jenkins J.W."/>
            <person name="Sreedasyam A."/>
            <person name="Alarcon Y."/>
            <person name="Bock C."/>
            <person name="Boston L."/>
            <person name="Carlson J."/>
            <person name="Cervantes K."/>
            <person name="Clermont K."/>
            <person name="Krom N."/>
            <person name="Kubenka K."/>
            <person name="Mamidi S."/>
            <person name="Mattison C."/>
            <person name="Monteros M."/>
            <person name="Pisani C."/>
            <person name="Plott C."/>
            <person name="Rajasekar S."/>
            <person name="Rhein H.S."/>
            <person name="Rohla C."/>
            <person name="Song M."/>
            <person name="Hilaire R.S."/>
            <person name="Shu S."/>
            <person name="Wells L."/>
            <person name="Wang X."/>
            <person name="Webber J."/>
            <person name="Heerema R.J."/>
            <person name="Klein P."/>
            <person name="Conner P."/>
            <person name="Grauke L."/>
            <person name="Grimwood J."/>
            <person name="Schmutz J."/>
            <person name="Randall J.J."/>
        </authorList>
    </citation>
    <scope>NUCLEOTIDE SEQUENCE</scope>
    <source>
        <tissue evidence="5">Leaf</tissue>
    </source>
</reference>
<dbReference type="Proteomes" id="UP000811246">
    <property type="component" value="Chromosome 11"/>
</dbReference>
<dbReference type="AlphaFoldDB" id="A0A922DS79"/>
<evidence type="ECO:0000313" key="6">
    <source>
        <dbReference type="Proteomes" id="UP000811246"/>
    </source>
</evidence>
<dbReference type="InterPro" id="IPR001128">
    <property type="entry name" value="Cyt_P450"/>
</dbReference>
<dbReference type="Pfam" id="PF00067">
    <property type="entry name" value="p450"/>
    <property type="match status" value="1"/>
</dbReference>
<keyword evidence="4" id="KW-1133">Transmembrane helix</keyword>
<dbReference type="GO" id="GO:0016705">
    <property type="term" value="F:oxidoreductase activity, acting on paired donors, with incorporation or reduction of molecular oxygen"/>
    <property type="evidence" value="ECO:0007669"/>
    <property type="project" value="InterPro"/>
</dbReference>
<feature type="transmembrane region" description="Helical" evidence="4">
    <location>
        <begin position="21"/>
        <end position="38"/>
    </location>
</feature>
<evidence type="ECO:0008006" key="7">
    <source>
        <dbReference type="Google" id="ProtNLM"/>
    </source>
</evidence>
<dbReference type="GO" id="GO:0016125">
    <property type="term" value="P:sterol metabolic process"/>
    <property type="evidence" value="ECO:0007669"/>
    <property type="project" value="TreeGrafter"/>
</dbReference>
<accession>A0A922DS79</accession>
<evidence type="ECO:0000256" key="4">
    <source>
        <dbReference type="SAM" id="Phobius"/>
    </source>
</evidence>
<dbReference type="EMBL" id="CM031835">
    <property type="protein sequence ID" value="KAG6689622.1"/>
    <property type="molecule type" value="Genomic_DNA"/>
</dbReference>
<gene>
    <name evidence="5" type="ORF">I3842_11G185200</name>
</gene>
<name>A0A922DS79_CARIL</name>
<dbReference type="GO" id="GO:0020037">
    <property type="term" value="F:heme binding"/>
    <property type="evidence" value="ECO:0007669"/>
    <property type="project" value="InterPro"/>
</dbReference>
<dbReference type="GO" id="GO:0005506">
    <property type="term" value="F:iron ion binding"/>
    <property type="evidence" value="ECO:0007669"/>
    <property type="project" value="InterPro"/>
</dbReference>
<protein>
    <recommendedName>
        <fullName evidence="7">Cytochrome P450</fullName>
    </recommendedName>
</protein>
<evidence type="ECO:0000313" key="5">
    <source>
        <dbReference type="EMBL" id="KAG6689622.1"/>
    </source>
</evidence>
<keyword evidence="3" id="KW-0408">Iron</keyword>
<evidence type="ECO:0000256" key="2">
    <source>
        <dbReference type="ARBA" id="ARBA00022723"/>
    </source>
</evidence>
<keyword evidence="4" id="KW-0812">Transmembrane</keyword>
<comment type="similarity">
    <text evidence="1">Belongs to the cytochrome P450 family.</text>
</comment>
<keyword evidence="2" id="KW-0479">Metal-binding</keyword>
<dbReference type="PANTHER" id="PTHR24286">
    <property type="entry name" value="CYTOCHROME P450 26"/>
    <property type="match status" value="1"/>
</dbReference>
<sequence>MDKEVRRHLEIHWQRKQEIKVLPLAKTLTFYIICSILFELERGGRREAFVACFQEMIEGMWSVPINLPFTCYNCSLRASARVQNMLKDVIREKRVELERKAASPRQDLITCLLSIRNEDNEEALAVDEIVHNVIYGRHGCRI</sequence>
<comment type="caution">
    <text evidence="5">The sequence shown here is derived from an EMBL/GenBank/DDBJ whole genome shotgun (WGS) entry which is preliminary data.</text>
</comment>
<organism evidence="5 6">
    <name type="scientific">Carya illinoinensis</name>
    <name type="common">Pecan</name>
    <dbReference type="NCBI Taxonomy" id="32201"/>
    <lineage>
        <taxon>Eukaryota</taxon>
        <taxon>Viridiplantae</taxon>
        <taxon>Streptophyta</taxon>
        <taxon>Embryophyta</taxon>
        <taxon>Tracheophyta</taxon>
        <taxon>Spermatophyta</taxon>
        <taxon>Magnoliopsida</taxon>
        <taxon>eudicotyledons</taxon>
        <taxon>Gunneridae</taxon>
        <taxon>Pentapetalae</taxon>
        <taxon>rosids</taxon>
        <taxon>fabids</taxon>
        <taxon>Fagales</taxon>
        <taxon>Juglandaceae</taxon>
        <taxon>Carya</taxon>
    </lineage>
</organism>
<proteinExistence type="inferred from homology"/>
<keyword evidence="4" id="KW-0472">Membrane</keyword>
<dbReference type="PANTHER" id="PTHR24286:SF190">
    <property type="entry name" value="CYTOCHROME P450"/>
    <property type="match status" value="1"/>
</dbReference>